<protein>
    <recommendedName>
        <fullName evidence="3">BLOC-1-related complex subunit 7</fullName>
    </recommendedName>
</protein>
<evidence type="ECO:0000256" key="5">
    <source>
        <dbReference type="ARBA" id="ARBA00023228"/>
    </source>
</evidence>
<evidence type="ECO:0000313" key="7">
    <source>
        <dbReference type="Proteomes" id="UP001163823"/>
    </source>
</evidence>
<keyword evidence="4" id="KW-0472">Membrane</keyword>
<reference evidence="6" key="1">
    <citation type="journal article" date="2023" name="Science">
        <title>Elucidation of the pathway for biosynthesis of saponin adjuvants from the soapbark tree.</title>
        <authorList>
            <person name="Reed J."/>
            <person name="Orme A."/>
            <person name="El-Demerdash A."/>
            <person name="Owen C."/>
            <person name="Martin L.B.B."/>
            <person name="Misra R.C."/>
            <person name="Kikuchi S."/>
            <person name="Rejzek M."/>
            <person name="Martin A.C."/>
            <person name="Harkess A."/>
            <person name="Leebens-Mack J."/>
            <person name="Louveau T."/>
            <person name="Stephenson M.J."/>
            <person name="Osbourn A."/>
        </authorList>
    </citation>
    <scope>NUCLEOTIDE SEQUENCE</scope>
    <source>
        <strain evidence="6">S10</strain>
    </source>
</reference>
<dbReference type="Proteomes" id="UP001163823">
    <property type="component" value="Chromosome 14"/>
</dbReference>
<name>A0AAD7KSY5_QUISA</name>
<evidence type="ECO:0000256" key="3">
    <source>
        <dbReference type="ARBA" id="ARBA00022295"/>
    </source>
</evidence>
<keyword evidence="7" id="KW-1185">Reference proteome</keyword>
<evidence type="ECO:0000256" key="1">
    <source>
        <dbReference type="ARBA" id="ARBA00004656"/>
    </source>
</evidence>
<dbReference type="GO" id="GO:0005765">
    <property type="term" value="C:lysosomal membrane"/>
    <property type="evidence" value="ECO:0007669"/>
    <property type="project" value="UniProtKB-SubCell"/>
</dbReference>
<dbReference type="EMBL" id="JARAOO010000014">
    <property type="protein sequence ID" value="KAJ7944626.1"/>
    <property type="molecule type" value="Genomic_DNA"/>
</dbReference>
<proteinExistence type="inferred from homology"/>
<dbReference type="EMBL" id="JARAOO010000014">
    <property type="protein sequence ID" value="KAJ7944627.1"/>
    <property type="molecule type" value="Genomic_DNA"/>
</dbReference>
<comment type="similarity">
    <text evidence="2">Belongs to the BORCS7 family.</text>
</comment>
<comment type="subcellular location">
    <subcellularLocation>
        <location evidence="1">Lysosome membrane</location>
    </subcellularLocation>
</comment>
<evidence type="ECO:0000313" key="6">
    <source>
        <dbReference type="EMBL" id="KAJ7944626.1"/>
    </source>
</evidence>
<sequence length="127" mass="13634">MATSTTGSSSRDGSAKAIVTDQIAQAVESTSNLLRFMQQSSPSQAQLIKLPKNLYAKASTIKNTGQVLEQMPQVISSLDAHIENGLQSVPHLKTVSQLLVNMESCQLNSISQTCLPQKEHEPASQPS</sequence>
<organism evidence="6 7">
    <name type="scientific">Quillaja saponaria</name>
    <name type="common">Soap bark tree</name>
    <dbReference type="NCBI Taxonomy" id="32244"/>
    <lineage>
        <taxon>Eukaryota</taxon>
        <taxon>Viridiplantae</taxon>
        <taxon>Streptophyta</taxon>
        <taxon>Embryophyta</taxon>
        <taxon>Tracheophyta</taxon>
        <taxon>Spermatophyta</taxon>
        <taxon>Magnoliopsida</taxon>
        <taxon>eudicotyledons</taxon>
        <taxon>Gunneridae</taxon>
        <taxon>Pentapetalae</taxon>
        <taxon>rosids</taxon>
        <taxon>fabids</taxon>
        <taxon>Fabales</taxon>
        <taxon>Quillajaceae</taxon>
        <taxon>Quillaja</taxon>
    </lineage>
</organism>
<gene>
    <name evidence="6" type="ORF">O6P43_033992</name>
</gene>
<dbReference type="Pfam" id="PF16088">
    <property type="entry name" value="BORCS7"/>
    <property type="match status" value="1"/>
</dbReference>
<keyword evidence="5" id="KW-0458">Lysosome</keyword>
<evidence type="ECO:0000256" key="4">
    <source>
        <dbReference type="ARBA" id="ARBA00023136"/>
    </source>
</evidence>
<dbReference type="AlphaFoldDB" id="A0AAD7KSY5"/>
<dbReference type="KEGG" id="qsa:O6P43_033992"/>
<comment type="caution">
    <text evidence="6">The sequence shown here is derived from an EMBL/GenBank/DDBJ whole genome shotgun (WGS) entry which is preliminary data.</text>
</comment>
<dbReference type="InterPro" id="IPR032143">
    <property type="entry name" value="BORCS7"/>
</dbReference>
<evidence type="ECO:0000256" key="2">
    <source>
        <dbReference type="ARBA" id="ARBA00005433"/>
    </source>
</evidence>
<accession>A0AAD7KSY5</accession>